<sequence length="46" mass="5608">MTIEQMRAELLRLYRGDAWKKKVAAMTEHQVLAVYNRQIKGRRYRK</sequence>
<protein>
    <submittedName>
        <fullName evidence="1">Uncharacterized protein</fullName>
    </submittedName>
</protein>
<dbReference type="EMBL" id="BK015817">
    <property type="protein sequence ID" value="DAE26390.1"/>
    <property type="molecule type" value="Genomic_DNA"/>
</dbReference>
<proteinExistence type="predicted"/>
<organism evidence="1">
    <name type="scientific">Myoviridae sp. ctxbQ4</name>
    <dbReference type="NCBI Taxonomy" id="2827292"/>
    <lineage>
        <taxon>Viruses</taxon>
        <taxon>Duplodnaviria</taxon>
        <taxon>Heunggongvirae</taxon>
        <taxon>Uroviricota</taxon>
        <taxon>Caudoviricetes</taxon>
    </lineage>
</organism>
<evidence type="ECO:0000313" key="1">
    <source>
        <dbReference type="EMBL" id="DAE26390.1"/>
    </source>
</evidence>
<accession>A0A8S5R4L0</accession>
<reference evidence="1" key="1">
    <citation type="journal article" date="2021" name="Proc. Natl. Acad. Sci. U.S.A.">
        <title>A Catalog of Tens of Thousands of Viruses from Human Metagenomes Reveals Hidden Associations with Chronic Diseases.</title>
        <authorList>
            <person name="Tisza M.J."/>
            <person name="Buck C.B."/>
        </authorList>
    </citation>
    <scope>NUCLEOTIDE SEQUENCE</scope>
    <source>
        <strain evidence="1">CtxbQ4</strain>
    </source>
</reference>
<name>A0A8S5R4L0_9CAUD</name>